<sequence>MVYSTELCSTCRGILCPNPNVKSSRRIEGCWIEATGQTFKVFREAVEQGCAICCTIWNLDDRHAKAWPQISPEAWNSVSLYYCKDVVENNIIKVCVSHHDPIKQGPAFLWLYLISSNGVHVRWMRNSVTNPSVVKIAAFDLSLDSEYKINFELPQIEPSTSPTTTLITAYNWFANCRLSHPRCRKPATPRDDWLPTRLIDIGQGGANWRLCIVSEDGIPRHSAPYITLSYR</sequence>
<dbReference type="EMBL" id="JAPDGR010002661">
    <property type="protein sequence ID" value="KAJ2974762.1"/>
    <property type="molecule type" value="Genomic_DNA"/>
</dbReference>
<evidence type="ECO:0000313" key="1">
    <source>
        <dbReference type="EMBL" id="KAJ2974762.1"/>
    </source>
</evidence>
<keyword evidence="2" id="KW-1185">Reference proteome</keyword>
<proteinExistence type="predicted"/>
<comment type="caution">
    <text evidence="1">The sequence shown here is derived from an EMBL/GenBank/DDBJ whole genome shotgun (WGS) entry which is preliminary data.</text>
</comment>
<accession>A0ACC1N775</accession>
<name>A0ACC1N775_9PEZI</name>
<protein>
    <submittedName>
        <fullName evidence="1">Uncharacterized protein</fullName>
    </submittedName>
</protein>
<evidence type="ECO:0000313" key="2">
    <source>
        <dbReference type="Proteomes" id="UP001143856"/>
    </source>
</evidence>
<organism evidence="1 2">
    <name type="scientific">Xylaria curta</name>
    <dbReference type="NCBI Taxonomy" id="42375"/>
    <lineage>
        <taxon>Eukaryota</taxon>
        <taxon>Fungi</taxon>
        <taxon>Dikarya</taxon>
        <taxon>Ascomycota</taxon>
        <taxon>Pezizomycotina</taxon>
        <taxon>Sordariomycetes</taxon>
        <taxon>Xylariomycetidae</taxon>
        <taxon>Xylariales</taxon>
        <taxon>Xylariaceae</taxon>
        <taxon>Xylaria</taxon>
    </lineage>
</organism>
<gene>
    <name evidence="1" type="ORF">NUW58_g8553</name>
</gene>
<dbReference type="Proteomes" id="UP001143856">
    <property type="component" value="Unassembled WGS sequence"/>
</dbReference>
<reference evidence="1" key="1">
    <citation type="submission" date="2022-10" db="EMBL/GenBank/DDBJ databases">
        <title>Genome Sequence of Xylaria curta.</title>
        <authorList>
            <person name="Buettner E."/>
        </authorList>
    </citation>
    <scope>NUCLEOTIDE SEQUENCE</scope>
    <source>
        <strain evidence="1">Babe10</strain>
    </source>
</reference>